<keyword evidence="6" id="KW-1185">Reference proteome</keyword>
<dbReference type="PRINTS" id="PR00033">
    <property type="entry name" value="HTHASNC"/>
</dbReference>
<comment type="caution">
    <text evidence="5">The sequence shown here is derived from an EMBL/GenBank/DDBJ whole genome shotgun (WGS) entry which is preliminary data.</text>
</comment>
<dbReference type="SUPFAM" id="SSF46785">
    <property type="entry name" value="Winged helix' DNA-binding domain"/>
    <property type="match status" value="1"/>
</dbReference>
<evidence type="ECO:0000313" key="5">
    <source>
        <dbReference type="EMBL" id="KXB05464.1"/>
    </source>
</evidence>
<keyword evidence="3" id="KW-0804">Transcription</keyword>
<evidence type="ECO:0000313" key="6">
    <source>
        <dbReference type="Proteomes" id="UP000070311"/>
    </source>
</evidence>
<feature type="domain" description="HTH asnC-type" evidence="4">
    <location>
        <begin position="1"/>
        <end position="44"/>
    </location>
</feature>
<dbReference type="InterPro" id="IPR036390">
    <property type="entry name" value="WH_DNA-bd_sf"/>
</dbReference>
<dbReference type="PROSITE" id="PS50956">
    <property type="entry name" value="HTH_ASNC_2"/>
    <property type="match status" value="1"/>
</dbReference>
<accession>A0A133VGA5</accession>
<dbReference type="PANTHER" id="PTHR30154">
    <property type="entry name" value="LEUCINE-RESPONSIVE REGULATORY PROTEIN"/>
    <property type="match status" value="1"/>
</dbReference>
<keyword evidence="1" id="KW-0805">Transcription regulation</keyword>
<gene>
    <name evidence="5" type="ORF">AKJ50_00925</name>
</gene>
<dbReference type="InterPro" id="IPR000485">
    <property type="entry name" value="AsnC-type_HTH_dom"/>
</dbReference>
<dbReference type="GO" id="GO:0005829">
    <property type="term" value="C:cytosol"/>
    <property type="evidence" value="ECO:0007669"/>
    <property type="project" value="TreeGrafter"/>
</dbReference>
<protein>
    <recommendedName>
        <fullName evidence="4">HTH asnC-type domain-containing protein</fullName>
    </recommendedName>
</protein>
<dbReference type="AlphaFoldDB" id="A0A133VGA5"/>
<dbReference type="GO" id="GO:0043565">
    <property type="term" value="F:sequence-specific DNA binding"/>
    <property type="evidence" value="ECO:0007669"/>
    <property type="project" value="InterPro"/>
</dbReference>
<keyword evidence="2" id="KW-0238">DNA-binding</keyword>
<evidence type="ECO:0000256" key="1">
    <source>
        <dbReference type="ARBA" id="ARBA00023015"/>
    </source>
</evidence>
<dbReference type="Pfam" id="PF13404">
    <property type="entry name" value="HTH_AsnC-type"/>
    <property type="match status" value="1"/>
</dbReference>
<dbReference type="GO" id="GO:0043200">
    <property type="term" value="P:response to amino acid"/>
    <property type="evidence" value="ECO:0007669"/>
    <property type="project" value="TreeGrafter"/>
</dbReference>
<organism evidence="5 6">
    <name type="scientific">candidate division MSBL1 archaeon SCGC-AAA382A13</name>
    <dbReference type="NCBI Taxonomy" id="1698279"/>
    <lineage>
        <taxon>Archaea</taxon>
        <taxon>Methanobacteriati</taxon>
        <taxon>Methanobacteriota</taxon>
        <taxon>candidate division MSBL1</taxon>
    </lineage>
</organism>
<dbReference type="InterPro" id="IPR036388">
    <property type="entry name" value="WH-like_DNA-bd_sf"/>
</dbReference>
<dbReference type="Proteomes" id="UP000070311">
    <property type="component" value="Unassembled WGS sequence"/>
</dbReference>
<evidence type="ECO:0000256" key="2">
    <source>
        <dbReference type="ARBA" id="ARBA00023125"/>
    </source>
</evidence>
<dbReference type="PANTHER" id="PTHR30154:SF34">
    <property type="entry name" value="TRANSCRIPTIONAL REGULATOR AZLB"/>
    <property type="match status" value="1"/>
</dbReference>
<dbReference type="SMART" id="SM00344">
    <property type="entry name" value="HTH_ASNC"/>
    <property type="match status" value="1"/>
</dbReference>
<evidence type="ECO:0000259" key="4">
    <source>
        <dbReference type="PROSITE" id="PS50956"/>
    </source>
</evidence>
<reference evidence="5 6" key="1">
    <citation type="journal article" date="2016" name="Sci. Rep.">
        <title>Metabolic traits of an uncultured archaeal lineage -MSBL1- from brine pools of the Red Sea.</title>
        <authorList>
            <person name="Mwirichia R."/>
            <person name="Alam I."/>
            <person name="Rashid M."/>
            <person name="Vinu M."/>
            <person name="Ba-Alawi W."/>
            <person name="Anthony Kamau A."/>
            <person name="Kamanda Ngugi D."/>
            <person name="Goker M."/>
            <person name="Klenk H.P."/>
            <person name="Bajic V."/>
            <person name="Stingl U."/>
        </authorList>
    </citation>
    <scope>NUCLEOTIDE SEQUENCE [LARGE SCALE GENOMIC DNA]</scope>
    <source>
        <strain evidence="5">SCGC-AAA382A13</strain>
    </source>
</reference>
<sequence>MDDTDKKILQLLQKNGRMPLSKIGEKIGMSHVAVRKRMKKLQKELLQINPTLNFEKLNYRLTLISIETKNDKVREELIETFQNCPRTILLLKTTGEYNLLAIMLAENQNVQESEAGKCAIRTHPGIRKSEVNTGEAPIKPKNTQYTPPLTNKKTAPCGENCNQCQRYTEEKCLGCPATKYYRK</sequence>
<dbReference type="InterPro" id="IPR019888">
    <property type="entry name" value="Tscrpt_reg_AsnC-like"/>
</dbReference>
<dbReference type="EMBL" id="LHYD01000011">
    <property type="protein sequence ID" value="KXB05464.1"/>
    <property type="molecule type" value="Genomic_DNA"/>
</dbReference>
<name>A0A133VGA5_9EURY</name>
<proteinExistence type="predicted"/>
<evidence type="ECO:0000256" key="3">
    <source>
        <dbReference type="ARBA" id="ARBA00023163"/>
    </source>
</evidence>
<dbReference type="Gene3D" id="1.10.10.10">
    <property type="entry name" value="Winged helix-like DNA-binding domain superfamily/Winged helix DNA-binding domain"/>
    <property type="match status" value="1"/>
</dbReference>